<evidence type="ECO:0000313" key="2">
    <source>
        <dbReference type="Proteomes" id="UP000651728"/>
    </source>
</evidence>
<organism evidence="1 2">
    <name type="scientific">Microbispora amethystogenes</name>
    <dbReference type="NCBI Taxonomy" id="1427754"/>
    <lineage>
        <taxon>Bacteria</taxon>
        <taxon>Bacillati</taxon>
        <taxon>Actinomycetota</taxon>
        <taxon>Actinomycetes</taxon>
        <taxon>Streptosporangiales</taxon>
        <taxon>Streptosporangiaceae</taxon>
        <taxon>Microbispora</taxon>
    </lineage>
</organism>
<evidence type="ECO:0000313" key="1">
    <source>
        <dbReference type="EMBL" id="GIH34845.1"/>
    </source>
</evidence>
<keyword evidence="2" id="KW-1185">Reference proteome</keyword>
<gene>
    <name evidence="1" type="ORF">Mam01_50090</name>
</gene>
<reference evidence="1 2" key="1">
    <citation type="submission" date="2021-01" db="EMBL/GenBank/DDBJ databases">
        <title>Whole genome shotgun sequence of Microbispora amethystogenes NBRC 101907.</title>
        <authorList>
            <person name="Komaki H."/>
            <person name="Tamura T."/>
        </authorList>
    </citation>
    <scope>NUCLEOTIDE SEQUENCE [LARGE SCALE GENOMIC DNA]</scope>
    <source>
        <strain evidence="1 2">NBRC 101907</strain>
    </source>
</reference>
<name>A0ABQ4FJ77_9ACTN</name>
<dbReference type="Proteomes" id="UP000651728">
    <property type="component" value="Unassembled WGS sequence"/>
</dbReference>
<dbReference type="EMBL" id="BOOB01000039">
    <property type="protein sequence ID" value="GIH34845.1"/>
    <property type="molecule type" value="Genomic_DNA"/>
</dbReference>
<proteinExistence type="predicted"/>
<comment type="caution">
    <text evidence="1">The sequence shown here is derived from an EMBL/GenBank/DDBJ whole genome shotgun (WGS) entry which is preliminary data.</text>
</comment>
<sequence length="99" mass="9874">MTGVFQGDWDPLRGVAGPVAVMRTGLHLGGSPAIRTGSTLPVGPRGAALTPRSGGFGVPAGPCGSRWLAAGSGGRNRSRVAGVVMSKLVLPGSRVRLSA</sequence>
<accession>A0ABQ4FJ77</accession>
<protein>
    <submittedName>
        <fullName evidence="1">Uncharacterized protein</fullName>
    </submittedName>
</protein>